<organism evidence="1 2">
    <name type="scientific">Caligus rogercresseyi</name>
    <name type="common">Sea louse</name>
    <dbReference type="NCBI Taxonomy" id="217165"/>
    <lineage>
        <taxon>Eukaryota</taxon>
        <taxon>Metazoa</taxon>
        <taxon>Ecdysozoa</taxon>
        <taxon>Arthropoda</taxon>
        <taxon>Crustacea</taxon>
        <taxon>Multicrustacea</taxon>
        <taxon>Hexanauplia</taxon>
        <taxon>Copepoda</taxon>
        <taxon>Siphonostomatoida</taxon>
        <taxon>Caligidae</taxon>
        <taxon>Caligus</taxon>
    </lineage>
</organism>
<dbReference type="Proteomes" id="UP000595437">
    <property type="component" value="Chromosome 10"/>
</dbReference>
<dbReference type="AlphaFoldDB" id="A0A7T8JZF4"/>
<sequence>STRSRTAGLIRSPLPNRWPHLSPSAAAIGIVVLSFATAKTMREAYVVAKSLENVPLYSRQ</sequence>
<keyword evidence="2" id="KW-1185">Reference proteome</keyword>
<name>A0A7T8JZF4_CALRO</name>
<protein>
    <submittedName>
        <fullName evidence="1">Uncharacterized protein</fullName>
    </submittedName>
</protein>
<reference evidence="2" key="1">
    <citation type="submission" date="2021-01" db="EMBL/GenBank/DDBJ databases">
        <title>Caligus Genome Assembly.</title>
        <authorList>
            <person name="Gallardo-Escarate C."/>
        </authorList>
    </citation>
    <scope>NUCLEOTIDE SEQUENCE [LARGE SCALE GENOMIC DNA]</scope>
</reference>
<proteinExistence type="predicted"/>
<gene>
    <name evidence="1" type="ORF">FKW44_015024</name>
</gene>
<dbReference type="EMBL" id="CP045899">
    <property type="protein sequence ID" value="QQP40838.1"/>
    <property type="molecule type" value="Genomic_DNA"/>
</dbReference>
<evidence type="ECO:0000313" key="1">
    <source>
        <dbReference type="EMBL" id="QQP40838.1"/>
    </source>
</evidence>
<evidence type="ECO:0000313" key="2">
    <source>
        <dbReference type="Proteomes" id="UP000595437"/>
    </source>
</evidence>
<accession>A0A7T8JZF4</accession>
<feature type="non-terminal residue" evidence="1">
    <location>
        <position position="1"/>
    </location>
</feature>